<gene>
    <name evidence="2" type="ORF">J21TS3_49820</name>
</gene>
<comment type="caution">
    <text evidence="2">The sequence shown here is derived from an EMBL/GenBank/DDBJ whole genome shotgun (WGS) entry which is preliminary data.</text>
</comment>
<sequence length="106" mass="11779">MCCILFGRRLAAKVKALTRKVEHLSRQTEHLTKRVESLENQIRTGLVAIPELIEYFEARTGRKVRVGTTFVTLEGVVLATAVDGVQLREASGDLVLIPFTNITSVQ</sequence>
<dbReference type="EMBL" id="BORW01000049">
    <property type="protein sequence ID" value="GIO70161.1"/>
    <property type="molecule type" value="Genomic_DNA"/>
</dbReference>
<dbReference type="RefSeq" id="WP_212952711.1">
    <property type="nucleotide sequence ID" value="NZ_BORW01000049.1"/>
</dbReference>
<proteinExistence type="predicted"/>
<evidence type="ECO:0000256" key="1">
    <source>
        <dbReference type="SAM" id="Coils"/>
    </source>
</evidence>
<keyword evidence="1" id="KW-0175">Coiled coil</keyword>
<dbReference type="Proteomes" id="UP000680638">
    <property type="component" value="Unassembled WGS sequence"/>
</dbReference>
<keyword evidence="3" id="KW-1185">Reference proteome</keyword>
<feature type="coiled-coil region" evidence="1">
    <location>
        <begin position="14"/>
        <end position="41"/>
    </location>
</feature>
<accession>A0ABQ4M3Q1</accession>
<evidence type="ECO:0000313" key="2">
    <source>
        <dbReference type="EMBL" id="GIO70161.1"/>
    </source>
</evidence>
<name>A0ABQ4M3Q1_9BACL</name>
<evidence type="ECO:0008006" key="4">
    <source>
        <dbReference type="Google" id="ProtNLM"/>
    </source>
</evidence>
<protein>
    <recommendedName>
        <fullName evidence="4">DUF2642 domain-containing protein</fullName>
    </recommendedName>
</protein>
<evidence type="ECO:0000313" key="3">
    <source>
        <dbReference type="Proteomes" id="UP000680638"/>
    </source>
</evidence>
<organism evidence="2 3">
    <name type="scientific">Paenibacillus cookii</name>
    <dbReference type="NCBI Taxonomy" id="157839"/>
    <lineage>
        <taxon>Bacteria</taxon>
        <taxon>Bacillati</taxon>
        <taxon>Bacillota</taxon>
        <taxon>Bacilli</taxon>
        <taxon>Bacillales</taxon>
        <taxon>Paenibacillaceae</taxon>
        <taxon>Paenibacillus</taxon>
    </lineage>
</organism>
<reference evidence="2 3" key="1">
    <citation type="submission" date="2021-03" db="EMBL/GenBank/DDBJ databases">
        <title>Antimicrobial resistance genes in bacteria isolated from Japanese honey, and their potential for conferring macrolide and lincosamide resistance in the American foulbrood pathogen Paenibacillus larvae.</title>
        <authorList>
            <person name="Okamoto M."/>
            <person name="Kumagai M."/>
            <person name="Kanamori H."/>
            <person name="Takamatsu D."/>
        </authorList>
    </citation>
    <scope>NUCLEOTIDE SEQUENCE [LARGE SCALE GENOMIC DNA]</scope>
    <source>
        <strain evidence="2 3">J21TS3</strain>
    </source>
</reference>